<evidence type="ECO:0000313" key="3">
    <source>
        <dbReference type="Proteomes" id="UP000540698"/>
    </source>
</evidence>
<name>A0A7X6L1F3_9NOCA</name>
<evidence type="ECO:0000256" key="1">
    <source>
        <dbReference type="SAM" id="Phobius"/>
    </source>
</evidence>
<dbReference type="EMBL" id="JAAXOS010000003">
    <property type="protein sequence ID" value="NKY26053.1"/>
    <property type="molecule type" value="Genomic_DNA"/>
</dbReference>
<protein>
    <submittedName>
        <fullName evidence="2">DUF1360 domain-containing protein</fullName>
    </submittedName>
</protein>
<dbReference type="AlphaFoldDB" id="A0A7X6L1F3"/>
<organism evidence="2 3">
    <name type="scientific">Nocardia gamkensis</name>
    <dbReference type="NCBI Taxonomy" id="352869"/>
    <lineage>
        <taxon>Bacteria</taxon>
        <taxon>Bacillati</taxon>
        <taxon>Actinomycetota</taxon>
        <taxon>Actinomycetes</taxon>
        <taxon>Mycobacteriales</taxon>
        <taxon>Nocardiaceae</taxon>
        <taxon>Nocardia</taxon>
    </lineage>
</organism>
<comment type="caution">
    <text evidence="2">The sequence shown here is derived from an EMBL/GenBank/DDBJ whole genome shotgun (WGS) entry which is preliminary data.</text>
</comment>
<accession>A0A7X6L1F3</accession>
<dbReference type="RefSeq" id="WP_062977228.1">
    <property type="nucleotide sequence ID" value="NZ_JAAXOS010000003.1"/>
</dbReference>
<proteinExistence type="predicted"/>
<sequence length="164" mass="17590">MTAVEGRPETDIRRSMSGYLATMAMFGITVSVVALLGRLTHRQLPRAMSVQELVVTAVAAHKLSRTATKDTITAPLRAPFTRPTGDGGPGEVMEQPKAADGWKHSIGELLTCPFCFDVWVITGFTIGHVFAPRATRLVADALAALTGADFLHLAYASAQQLAQR</sequence>
<keyword evidence="1" id="KW-0472">Membrane</keyword>
<dbReference type="InterPro" id="IPR010773">
    <property type="entry name" value="Mycophage_PG1_Gp7"/>
</dbReference>
<gene>
    <name evidence="2" type="ORF">HGB38_07445</name>
</gene>
<keyword evidence="1" id="KW-1133">Transmembrane helix</keyword>
<dbReference type="Proteomes" id="UP000540698">
    <property type="component" value="Unassembled WGS sequence"/>
</dbReference>
<reference evidence="2 3" key="1">
    <citation type="submission" date="2020-04" db="EMBL/GenBank/DDBJ databases">
        <title>MicrobeNet Type strains.</title>
        <authorList>
            <person name="Nicholson A.C."/>
        </authorList>
    </citation>
    <scope>NUCLEOTIDE SEQUENCE [LARGE SCALE GENOMIC DNA]</scope>
    <source>
        <strain evidence="2 3">DSM 44956</strain>
    </source>
</reference>
<keyword evidence="1" id="KW-0812">Transmembrane</keyword>
<evidence type="ECO:0000313" key="2">
    <source>
        <dbReference type="EMBL" id="NKY26053.1"/>
    </source>
</evidence>
<feature type="transmembrane region" description="Helical" evidence="1">
    <location>
        <begin position="20"/>
        <end position="39"/>
    </location>
</feature>
<keyword evidence="3" id="KW-1185">Reference proteome</keyword>
<dbReference type="Pfam" id="PF07098">
    <property type="entry name" value="DUF1360"/>
    <property type="match status" value="1"/>
</dbReference>